<accession>A0A6A5Z590</accession>
<feature type="coiled-coil region" evidence="1">
    <location>
        <begin position="55"/>
        <end position="108"/>
    </location>
</feature>
<dbReference type="AlphaFoldDB" id="A0A6A5Z590"/>
<evidence type="ECO:0000313" key="3">
    <source>
        <dbReference type="Proteomes" id="UP000799770"/>
    </source>
</evidence>
<dbReference type="Proteomes" id="UP000799770">
    <property type="component" value="Unassembled WGS sequence"/>
</dbReference>
<evidence type="ECO:0000256" key="1">
    <source>
        <dbReference type="SAM" id="Coils"/>
    </source>
</evidence>
<gene>
    <name evidence="2" type="ORF">BDV96DRAFT_647671</name>
</gene>
<protein>
    <submittedName>
        <fullName evidence="2">Uncharacterized protein</fullName>
    </submittedName>
</protein>
<dbReference type="EMBL" id="ML977326">
    <property type="protein sequence ID" value="KAF2114194.1"/>
    <property type="molecule type" value="Genomic_DNA"/>
</dbReference>
<evidence type="ECO:0000313" key="2">
    <source>
        <dbReference type="EMBL" id="KAF2114194.1"/>
    </source>
</evidence>
<keyword evidence="3" id="KW-1185">Reference proteome</keyword>
<sequence length="160" mass="18854">MLRRLEVSLLDILHMERAYRLAPVPRLAINGADTGIVQFERFSKEAILKRCDEGIAETQKRLKLLQTANKDAEDSAPRLVLRFGHWLERKLQNRLADLLRKREALLERTTTLADDEKVLETEEKKGMNRNSSHVDPKVIRDLEEKEAKWKRMREDLRRNK</sequence>
<keyword evidence="1" id="KW-0175">Coiled coil</keyword>
<reference evidence="2" key="1">
    <citation type="journal article" date="2020" name="Stud. Mycol.">
        <title>101 Dothideomycetes genomes: a test case for predicting lifestyles and emergence of pathogens.</title>
        <authorList>
            <person name="Haridas S."/>
            <person name="Albert R."/>
            <person name="Binder M."/>
            <person name="Bloem J."/>
            <person name="Labutti K."/>
            <person name="Salamov A."/>
            <person name="Andreopoulos B."/>
            <person name="Baker S."/>
            <person name="Barry K."/>
            <person name="Bills G."/>
            <person name="Bluhm B."/>
            <person name="Cannon C."/>
            <person name="Castanera R."/>
            <person name="Culley D."/>
            <person name="Daum C."/>
            <person name="Ezra D."/>
            <person name="Gonzalez J."/>
            <person name="Henrissat B."/>
            <person name="Kuo A."/>
            <person name="Liang C."/>
            <person name="Lipzen A."/>
            <person name="Lutzoni F."/>
            <person name="Magnuson J."/>
            <person name="Mondo S."/>
            <person name="Nolan M."/>
            <person name="Ohm R."/>
            <person name="Pangilinan J."/>
            <person name="Park H.-J."/>
            <person name="Ramirez L."/>
            <person name="Alfaro M."/>
            <person name="Sun H."/>
            <person name="Tritt A."/>
            <person name="Yoshinaga Y."/>
            <person name="Zwiers L.-H."/>
            <person name="Turgeon B."/>
            <person name="Goodwin S."/>
            <person name="Spatafora J."/>
            <person name="Crous P."/>
            <person name="Grigoriev I."/>
        </authorList>
    </citation>
    <scope>NUCLEOTIDE SEQUENCE</scope>
    <source>
        <strain evidence="2">CBS 627.86</strain>
    </source>
</reference>
<organism evidence="2 3">
    <name type="scientific">Lophiotrema nucula</name>
    <dbReference type="NCBI Taxonomy" id="690887"/>
    <lineage>
        <taxon>Eukaryota</taxon>
        <taxon>Fungi</taxon>
        <taxon>Dikarya</taxon>
        <taxon>Ascomycota</taxon>
        <taxon>Pezizomycotina</taxon>
        <taxon>Dothideomycetes</taxon>
        <taxon>Pleosporomycetidae</taxon>
        <taxon>Pleosporales</taxon>
        <taxon>Lophiotremataceae</taxon>
        <taxon>Lophiotrema</taxon>
    </lineage>
</organism>
<name>A0A6A5Z590_9PLEO</name>
<proteinExistence type="predicted"/>